<name>A0A0D0D922_9AGAM</name>
<proteinExistence type="predicted"/>
<keyword evidence="1" id="KW-0812">Transmembrane</keyword>
<dbReference type="InParanoid" id="A0A0D0D922"/>
<gene>
    <name evidence="2" type="ORF">PAXRUDRAFT_581695</name>
</gene>
<evidence type="ECO:0000313" key="2">
    <source>
        <dbReference type="EMBL" id="KIK73675.1"/>
    </source>
</evidence>
<protein>
    <submittedName>
        <fullName evidence="2">Uncharacterized protein</fullName>
    </submittedName>
</protein>
<feature type="transmembrane region" description="Helical" evidence="1">
    <location>
        <begin position="43"/>
        <end position="67"/>
    </location>
</feature>
<keyword evidence="1" id="KW-0472">Membrane</keyword>
<keyword evidence="3" id="KW-1185">Reference proteome</keyword>
<accession>A0A0D0D922</accession>
<dbReference type="HOGENOM" id="CLU_2498523_0_0_1"/>
<dbReference type="Proteomes" id="UP000054538">
    <property type="component" value="Unassembled WGS sequence"/>
</dbReference>
<keyword evidence="1" id="KW-1133">Transmembrane helix</keyword>
<reference evidence="2 3" key="1">
    <citation type="submission" date="2014-04" db="EMBL/GenBank/DDBJ databases">
        <authorList>
            <consortium name="DOE Joint Genome Institute"/>
            <person name="Kuo A."/>
            <person name="Kohler A."/>
            <person name="Jargeat P."/>
            <person name="Nagy L.G."/>
            <person name="Floudas D."/>
            <person name="Copeland A."/>
            <person name="Barry K.W."/>
            <person name="Cichocki N."/>
            <person name="Veneault-Fourrey C."/>
            <person name="LaButti K."/>
            <person name="Lindquist E.A."/>
            <person name="Lipzen A."/>
            <person name="Lundell T."/>
            <person name="Morin E."/>
            <person name="Murat C."/>
            <person name="Sun H."/>
            <person name="Tunlid A."/>
            <person name="Henrissat B."/>
            <person name="Grigoriev I.V."/>
            <person name="Hibbett D.S."/>
            <person name="Martin F."/>
            <person name="Nordberg H.P."/>
            <person name="Cantor M.N."/>
            <person name="Hua S.X."/>
        </authorList>
    </citation>
    <scope>NUCLEOTIDE SEQUENCE [LARGE SCALE GENOMIC DNA]</scope>
    <source>
        <strain evidence="2 3">Ve08.2h10</strain>
    </source>
</reference>
<reference evidence="3" key="2">
    <citation type="submission" date="2015-01" db="EMBL/GenBank/DDBJ databases">
        <title>Evolutionary Origins and Diversification of the Mycorrhizal Mutualists.</title>
        <authorList>
            <consortium name="DOE Joint Genome Institute"/>
            <consortium name="Mycorrhizal Genomics Consortium"/>
            <person name="Kohler A."/>
            <person name="Kuo A."/>
            <person name="Nagy L.G."/>
            <person name="Floudas D."/>
            <person name="Copeland A."/>
            <person name="Barry K.W."/>
            <person name="Cichocki N."/>
            <person name="Veneault-Fourrey C."/>
            <person name="LaButti K."/>
            <person name="Lindquist E.A."/>
            <person name="Lipzen A."/>
            <person name="Lundell T."/>
            <person name="Morin E."/>
            <person name="Murat C."/>
            <person name="Riley R."/>
            <person name="Ohm R."/>
            <person name="Sun H."/>
            <person name="Tunlid A."/>
            <person name="Henrissat B."/>
            <person name="Grigoriev I.V."/>
            <person name="Hibbett D.S."/>
            <person name="Martin F."/>
        </authorList>
    </citation>
    <scope>NUCLEOTIDE SEQUENCE [LARGE SCALE GENOMIC DNA]</scope>
    <source>
        <strain evidence="3">Ve08.2h10</strain>
    </source>
</reference>
<dbReference type="AlphaFoldDB" id="A0A0D0D922"/>
<evidence type="ECO:0000313" key="3">
    <source>
        <dbReference type="Proteomes" id="UP000054538"/>
    </source>
</evidence>
<dbReference type="EMBL" id="KN829520">
    <property type="protein sequence ID" value="KIK73675.1"/>
    <property type="molecule type" value="Genomic_DNA"/>
</dbReference>
<organism evidence="2 3">
    <name type="scientific">Paxillus rubicundulus Ve08.2h10</name>
    <dbReference type="NCBI Taxonomy" id="930991"/>
    <lineage>
        <taxon>Eukaryota</taxon>
        <taxon>Fungi</taxon>
        <taxon>Dikarya</taxon>
        <taxon>Basidiomycota</taxon>
        <taxon>Agaricomycotina</taxon>
        <taxon>Agaricomycetes</taxon>
        <taxon>Agaricomycetidae</taxon>
        <taxon>Boletales</taxon>
        <taxon>Paxilineae</taxon>
        <taxon>Paxillaceae</taxon>
        <taxon>Paxillus</taxon>
    </lineage>
</organism>
<evidence type="ECO:0000256" key="1">
    <source>
        <dbReference type="SAM" id="Phobius"/>
    </source>
</evidence>
<sequence length="86" mass="9496">MLEEDDQRLDAKAPFHGDSFMVSQVHQCSALTRCVGVNFPPQAVVAVVVYLFTITLHIISCTIYHLIHTFTPLRAVDSSGITSTSF</sequence>